<dbReference type="Pfam" id="PF02518">
    <property type="entry name" value="HATPase_c"/>
    <property type="match status" value="1"/>
</dbReference>
<feature type="domain" description="HAMP" evidence="13">
    <location>
        <begin position="192"/>
        <end position="245"/>
    </location>
</feature>
<keyword evidence="15" id="KW-1185">Reference proteome</keyword>
<evidence type="ECO:0000313" key="15">
    <source>
        <dbReference type="Proteomes" id="UP001183222"/>
    </source>
</evidence>
<dbReference type="EC" id="2.7.13.3" evidence="3"/>
<feature type="domain" description="Histidine kinase" evidence="12">
    <location>
        <begin position="253"/>
        <end position="458"/>
    </location>
</feature>
<keyword evidence="10 11" id="KW-0472">Membrane</keyword>
<evidence type="ECO:0000259" key="12">
    <source>
        <dbReference type="PROSITE" id="PS50109"/>
    </source>
</evidence>
<dbReference type="RefSeq" id="WP_311345652.1">
    <property type="nucleotide sequence ID" value="NZ_JAVREI010000008.1"/>
</dbReference>
<evidence type="ECO:0000256" key="3">
    <source>
        <dbReference type="ARBA" id="ARBA00012438"/>
    </source>
</evidence>
<dbReference type="InterPro" id="IPR004358">
    <property type="entry name" value="Sig_transdc_His_kin-like_C"/>
</dbReference>
<dbReference type="PROSITE" id="PS50885">
    <property type="entry name" value="HAMP"/>
    <property type="match status" value="1"/>
</dbReference>
<dbReference type="InterPro" id="IPR003594">
    <property type="entry name" value="HATPase_dom"/>
</dbReference>
<evidence type="ECO:0000256" key="1">
    <source>
        <dbReference type="ARBA" id="ARBA00000085"/>
    </source>
</evidence>
<protein>
    <recommendedName>
        <fullName evidence="3">histidine kinase</fullName>
        <ecNumber evidence="3">2.7.13.3</ecNumber>
    </recommendedName>
</protein>
<keyword evidence="6 11" id="KW-0812">Transmembrane</keyword>
<accession>A0ABU2K9H0</accession>
<evidence type="ECO:0000256" key="5">
    <source>
        <dbReference type="ARBA" id="ARBA00022679"/>
    </source>
</evidence>
<proteinExistence type="predicted"/>
<dbReference type="Gene3D" id="3.30.565.10">
    <property type="entry name" value="Histidine kinase-like ATPase, C-terminal domain"/>
    <property type="match status" value="1"/>
</dbReference>
<organism evidence="14 15">
    <name type="scientific">Blastococcus goldschmidtiae</name>
    <dbReference type="NCBI Taxonomy" id="3075546"/>
    <lineage>
        <taxon>Bacteria</taxon>
        <taxon>Bacillati</taxon>
        <taxon>Actinomycetota</taxon>
        <taxon>Actinomycetes</taxon>
        <taxon>Geodermatophilales</taxon>
        <taxon>Geodermatophilaceae</taxon>
        <taxon>Blastococcus</taxon>
    </lineage>
</organism>
<dbReference type="InterPro" id="IPR050428">
    <property type="entry name" value="TCS_sensor_his_kinase"/>
</dbReference>
<sequence>MTGPRPRGLTGWLRRRSLRARLTAAAVAVITAAITLSAVLLTVRLESALLASVEEAALDRAEAVAAALGSGRPLEPLLTVDDDEVVQVVDDEGKVLASSPGPPADRPLLALPAGTGVQVRTQVGVALPGEQDERYRVLTLPVATADGGRVSVQVGLPLDDPEEAVTELASALGMGVPAVVAVLAVLTWVLAGRALRPVEELRRQVAGLPGDALDRRLAVPPSGDELARLAVTFNDLLARAEAATRRQREFVADAAHEIRSPLASLRTQLEVAALHGDRWQEELPALTEDAQRLSRLVDDLLRLARLDARIPLAHQVVDLDEIVLETAHRAHGNTGLRLDTSAVSGARVVGDPDALARVVQNLLDNAVRHARTTVVITLTAGDSAVLTVADNGPGIPPDQRDRVFERFTRRDDARSRDAGGSGLGLAIVRDVVTRHGGTVGIGDAAPGARFVVRLPLASRSLRP</sequence>
<keyword evidence="8 11" id="KW-1133">Transmembrane helix</keyword>
<dbReference type="InterPro" id="IPR036890">
    <property type="entry name" value="HATPase_C_sf"/>
</dbReference>
<dbReference type="Pfam" id="PF00512">
    <property type="entry name" value="HisKA"/>
    <property type="match status" value="1"/>
</dbReference>
<comment type="catalytic activity">
    <reaction evidence="1">
        <text>ATP + protein L-histidine = ADP + protein N-phospho-L-histidine.</text>
        <dbReference type="EC" id="2.7.13.3"/>
    </reaction>
</comment>
<dbReference type="PRINTS" id="PR00344">
    <property type="entry name" value="BCTRLSENSOR"/>
</dbReference>
<dbReference type="SMART" id="SM00388">
    <property type="entry name" value="HisKA"/>
    <property type="match status" value="1"/>
</dbReference>
<evidence type="ECO:0000259" key="13">
    <source>
        <dbReference type="PROSITE" id="PS50885"/>
    </source>
</evidence>
<dbReference type="InterPro" id="IPR003660">
    <property type="entry name" value="HAMP_dom"/>
</dbReference>
<evidence type="ECO:0000256" key="10">
    <source>
        <dbReference type="ARBA" id="ARBA00023136"/>
    </source>
</evidence>
<evidence type="ECO:0000256" key="7">
    <source>
        <dbReference type="ARBA" id="ARBA00022777"/>
    </source>
</evidence>
<dbReference type="CDD" id="cd00075">
    <property type="entry name" value="HATPase"/>
    <property type="match status" value="1"/>
</dbReference>
<keyword evidence="4" id="KW-0597">Phosphoprotein</keyword>
<dbReference type="Gene3D" id="1.10.287.130">
    <property type="match status" value="1"/>
</dbReference>
<evidence type="ECO:0000313" key="14">
    <source>
        <dbReference type="EMBL" id="MDT0276840.1"/>
    </source>
</evidence>
<gene>
    <name evidence="14" type="ORF">RM425_13085</name>
</gene>
<evidence type="ECO:0000256" key="8">
    <source>
        <dbReference type="ARBA" id="ARBA00022989"/>
    </source>
</evidence>
<dbReference type="SUPFAM" id="SSF47384">
    <property type="entry name" value="Homodimeric domain of signal transducing histidine kinase"/>
    <property type="match status" value="1"/>
</dbReference>
<keyword evidence="9" id="KW-0902">Two-component regulatory system</keyword>
<dbReference type="SMART" id="SM00304">
    <property type="entry name" value="HAMP"/>
    <property type="match status" value="1"/>
</dbReference>
<evidence type="ECO:0000256" key="4">
    <source>
        <dbReference type="ARBA" id="ARBA00022553"/>
    </source>
</evidence>
<dbReference type="PANTHER" id="PTHR45436">
    <property type="entry name" value="SENSOR HISTIDINE KINASE YKOH"/>
    <property type="match status" value="1"/>
</dbReference>
<keyword evidence="7 14" id="KW-0418">Kinase</keyword>
<dbReference type="CDD" id="cd00082">
    <property type="entry name" value="HisKA"/>
    <property type="match status" value="1"/>
</dbReference>
<dbReference type="PANTHER" id="PTHR45436:SF5">
    <property type="entry name" value="SENSOR HISTIDINE KINASE TRCS"/>
    <property type="match status" value="1"/>
</dbReference>
<evidence type="ECO:0000256" key="9">
    <source>
        <dbReference type="ARBA" id="ARBA00023012"/>
    </source>
</evidence>
<dbReference type="SMART" id="SM00387">
    <property type="entry name" value="HATPase_c"/>
    <property type="match status" value="1"/>
</dbReference>
<keyword evidence="5" id="KW-0808">Transferase</keyword>
<dbReference type="SUPFAM" id="SSF55874">
    <property type="entry name" value="ATPase domain of HSP90 chaperone/DNA topoisomerase II/histidine kinase"/>
    <property type="match status" value="1"/>
</dbReference>
<dbReference type="InterPro" id="IPR005467">
    <property type="entry name" value="His_kinase_dom"/>
</dbReference>
<dbReference type="CDD" id="cd06225">
    <property type="entry name" value="HAMP"/>
    <property type="match status" value="1"/>
</dbReference>
<evidence type="ECO:0000256" key="11">
    <source>
        <dbReference type="SAM" id="Phobius"/>
    </source>
</evidence>
<dbReference type="InterPro" id="IPR036097">
    <property type="entry name" value="HisK_dim/P_sf"/>
</dbReference>
<dbReference type="GO" id="GO:0016301">
    <property type="term" value="F:kinase activity"/>
    <property type="evidence" value="ECO:0007669"/>
    <property type="project" value="UniProtKB-KW"/>
</dbReference>
<dbReference type="InterPro" id="IPR003661">
    <property type="entry name" value="HisK_dim/P_dom"/>
</dbReference>
<evidence type="ECO:0000256" key="2">
    <source>
        <dbReference type="ARBA" id="ARBA00004236"/>
    </source>
</evidence>
<evidence type="ECO:0000256" key="6">
    <source>
        <dbReference type="ARBA" id="ARBA00022692"/>
    </source>
</evidence>
<dbReference type="PROSITE" id="PS50109">
    <property type="entry name" value="HIS_KIN"/>
    <property type="match status" value="1"/>
</dbReference>
<reference evidence="15" key="1">
    <citation type="submission" date="2023-07" db="EMBL/GenBank/DDBJ databases">
        <title>30 novel species of actinomycetes from the DSMZ collection.</title>
        <authorList>
            <person name="Nouioui I."/>
        </authorList>
    </citation>
    <scope>NUCLEOTIDE SEQUENCE [LARGE SCALE GENOMIC DNA]</scope>
    <source>
        <strain evidence="15">DSM 46792</strain>
    </source>
</reference>
<dbReference type="Pfam" id="PF00672">
    <property type="entry name" value="HAMP"/>
    <property type="match status" value="1"/>
</dbReference>
<dbReference type="EMBL" id="JAVREI010000008">
    <property type="protein sequence ID" value="MDT0276840.1"/>
    <property type="molecule type" value="Genomic_DNA"/>
</dbReference>
<dbReference type="Proteomes" id="UP001183222">
    <property type="component" value="Unassembled WGS sequence"/>
</dbReference>
<comment type="caution">
    <text evidence="14">The sequence shown here is derived from an EMBL/GenBank/DDBJ whole genome shotgun (WGS) entry which is preliminary data.</text>
</comment>
<feature type="transmembrane region" description="Helical" evidence="11">
    <location>
        <begin position="21"/>
        <end position="43"/>
    </location>
</feature>
<name>A0ABU2K9H0_9ACTN</name>
<comment type="subcellular location">
    <subcellularLocation>
        <location evidence="2">Cell membrane</location>
    </subcellularLocation>
</comment>